<proteinExistence type="predicted"/>
<gene>
    <name evidence="2" type="ORF">WJU16_22715</name>
</gene>
<dbReference type="SUPFAM" id="SSF48208">
    <property type="entry name" value="Six-hairpin glycosidases"/>
    <property type="match status" value="1"/>
</dbReference>
<protein>
    <submittedName>
        <fullName evidence="2">Glycogen debranching enzyme N-terminal domain-containing protein</fullName>
    </submittedName>
</protein>
<evidence type="ECO:0000259" key="1">
    <source>
        <dbReference type="Pfam" id="PF12439"/>
    </source>
</evidence>
<evidence type="ECO:0000313" key="2">
    <source>
        <dbReference type="EMBL" id="WZN40778.1"/>
    </source>
</evidence>
<reference evidence="3" key="1">
    <citation type="submission" date="2024-03" db="EMBL/GenBank/DDBJ databases">
        <title>Chitinophaga horti sp. nov., isolated from garden soil.</title>
        <authorList>
            <person name="Lee D.S."/>
            <person name="Han D.M."/>
            <person name="Baek J.H."/>
            <person name="Choi D.G."/>
            <person name="Jeon J.H."/>
            <person name="Jeon C.O."/>
        </authorList>
    </citation>
    <scope>NUCLEOTIDE SEQUENCE [LARGE SCALE GENOMIC DNA]</scope>
    <source>
        <strain evidence="3">GPA1</strain>
    </source>
</reference>
<organism evidence="2 3">
    <name type="scientific">Chitinophaga pollutisoli</name>
    <dbReference type="NCBI Taxonomy" id="3133966"/>
    <lineage>
        <taxon>Bacteria</taxon>
        <taxon>Pseudomonadati</taxon>
        <taxon>Bacteroidota</taxon>
        <taxon>Chitinophagia</taxon>
        <taxon>Chitinophagales</taxon>
        <taxon>Chitinophagaceae</taxon>
        <taxon>Chitinophaga</taxon>
    </lineage>
</organism>
<dbReference type="InterPro" id="IPR008928">
    <property type="entry name" value="6-hairpin_glycosidase_sf"/>
</dbReference>
<accession>A0ABZ2YMH7</accession>
<dbReference type="Proteomes" id="UP001485459">
    <property type="component" value="Chromosome"/>
</dbReference>
<feature type="domain" description="Glycogen debranching enzyme bacterial and archaeal type N-terminal" evidence="1">
    <location>
        <begin position="20"/>
        <end position="239"/>
    </location>
</feature>
<dbReference type="Pfam" id="PF12439">
    <property type="entry name" value="GDE_N"/>
    <property type="match status" value="1"/>
</dbReference>
<evidence type="ECO:0000313" key="3">
    <source>
        <dbReference type="Proteomes" id="UP001485459"/>
    </source>
</evidence>
<name>A0ABZ2YMH7_9BACT</name>
<dbReference type="RefSeq" id="WP_341835643.1">
    <property type="nucleotide sequence ID" value="NZ_CP149822.1"/>
</dbReference>
<dbReference type="EMBL" id="CP149822">
    <property type="protein sequence ID" value="WZN40778.1"/>
    <property type="molecule type" value="Genomic_DNA"/>
</dbReference>
<dbReference type="InterPro" id="IPR024742">
    <property type="entry name" value="Glycogen_debranch_N"/>
</dbReference>
<keyword evidence="3" id="KW-1185">Reference proteome</keyword>
<sequence>MIRNVFNRAMMSDAGISLAREYLLVAPDGTYSAASISGCNTRKYHGLIVSPGQNAGSEYDVILSALDETLYTATGAYNLATHRYAGRYYQEGYRFIQEFTANPVPQWSFSVGGVLLQKDLLFDAGNGHLMIRYRLDTASGPVRLRLMPLLAFRNAHWLSCANNMIDATTRKVRGGIVIAPYQGYRPFYMQLSDEGTFTSWPEWYYHFEYAWEEERGYGCQEDLFTPGYFEITLQPGTAVVFTAGFRDGTAAVGNSDFETVLARQPVFYGMEACLRNAAKQFIVELPDKAAIRAGFFGLAPGGAIPASPCRALRCLQGISGFLKKLLMR</sequence>